<gene>
    <name evidence="2" type="ORF">FWK35_00019794</name>
</gene>
<name>A0A6G0YG17_APHCR</name>
<keyword evidence="3" id="KW-1185">Reference proteome</keyword>
<dbReference type="AlphaFoldDB" id="A0A6G0YG17"/>
<feature type="compositionally biased region" description="Polar residues" evidence="1">
    <location>
        <begin position="205"/>
        <end position="215"/>
    </location>
</feature>
<organism evidence="2 3">
    <name type="scientific">Aphis craccivora</name>
    <name type="common">Cowpea aphid</name>
    <dbReference type="NCBI Taxonomy" id="307492"/>
    <lineage>
        <taxon>Eukaryota</taxon>
        <taxon>Metazoa</taxon>
        <taxon>Ecdysozoa</taxon>
        <taxon>Arthropoda</taxon>
        <taxon>Hexapoda</taxon>
        <taxon>Insecta</taxon>
        <taxon>Pterygota</taxon>
        <taxon>Neoptera</taxon>
        <taxon>Paraneoptera</taxon>
        <taxon>Hemiptera</taxon>
        <taxon>Sternorrhyncha</taxon>
        <taxon>Aphidomorpha</taxon>
        <taxon>Aphidoidea</taxon>
        <taxon>Aphididae</taxon>
        <taxon>Aphidini</taxon>
        <taxon>Aphis</taxon>
        <taxon>Aphis</taxon>
    </lineage>
</organism>
<feature type="non-terminal residue" evidence="2">
    <location>
        <position position="215"/>
    </location>
</feature>
<feature type="compositionally biased region" description="Polar residues" evidence="1">
    <location>
        <begin position="51"/>
        <end position="62"/>
    </location>
</feature>
<dbReference type="Proteomes" id="UP000478052">
    <property type="component" value="Unassembled WGS sequence"/>
</dbReference>
<evidence type="ECO:0000313" key="2">
    <source>
        <dbReference type="EMBL" id="KAF0755305.1"/>
    </source>
</evidence>
<feature type="region of interest" description="Disordered" evidence="1">
    <location>
        <begin position="31"/>
        <end position="69"/>
    </location>
</feature>
<reference evidence="2 3" key="1">
    <citation type="submission" date="2019-08" db="EMBL/GenBank/DDBJ databases">
        <title>Whole genome of Aphis craccivora.</title>
        <authorList>
            <person name="Voronova N.V."/>
            <person name="Shulinski R.S."/>
            <person name="Bandarenka Y.V."/>
            <person name="Zhorov D.G."/>
            <person name="Warner D."/>
        </authorList>
    </citation>
    <scope>NUCLEOTIDE SEQUENCE [LARGE SCALE GENOMIC DNA]</scope>
    <source>
        <strain evidence="2">180601</strain>
        <tissue evidence="2">Whole Body</tissue>
    </source>
</reference>
<feature type="region of interest" description="Disordered" evidence="1">
    <location>
        <begin position="188"/>
        <end position="215"/>
    </location>
</feature>
<evidence type="ECO:0000313" key="3">
    <source>
        <dbReference type="Proteomes" id="UP000478052"/>
    </source>
</evidence>
<sequence>MMFPDWSQGSWLDLQVDGGLLSYDTAYQEKDDVDYDQDNENEKDGDAEISSGEQYMQKSQRNVPVGVSSRKQRSIPIINGVKMFRTRSSTIQNNKENKDWLKHQLFNENMRISDAFNFRRERRHIVPEKQKYFFDIFTQILPQESVENSSDLLGFGEYATKITQPNKTANVNHHFSKVLLDNNYRKKRDLENEGTKQRKKRCFDSSETQTTTARH</sequence>
<proteinExistence type="predicted"/>
<dbReference type="EMBL" id="VUJU01004182">
    <property type="protein sequence ID" value="KAF0755305.1"/>
    <property type="molecule type" value="Genomic_DNA"/>
</dbReference>
<evidence type="ECO:0000256" key="1">
    <source>
        <dbReference type="SAM" id="MobiDB-lite"/>
    </source>
</evidence>
<accession>A0A6G0YG17</accession>
<protein>
    <submittedName>
        <fullName evidence="2">Uncharacterized protein</fullName>
    </submittedName>
</protein>
<comment type="caution">
    <text evidence="2">The sequence shown here is derived from an EMBL/GenBank/DDBJ whole genome shotgun (WGS) entry which is preliminary data.</text>
</comment>